<dbReference type="NCBIfam" id="TIGR00186">
    <property type="entry name" value="rRNA_methyl_3"/>
    <property type="match status" value="1"/>
</dbReference>
<name>A0A7C5DBN2_9CHLB</name>
<evidence type="ECO:0000256" key="2">
    <source>
        <dbReference type="ARBA" id="ARBA00022679"/>
    </source>
</evidence>
<dbReference type="GO" id="GO:0003723">
    <property type="term" value="F:RNA binding"/>
    <property type="evidence" value="ECO:0007669"/>
    <property type="project" value="InterPro"/>
</dbReference>
<keyword evidence="2" id="KW-0808">Transferase</keyword>
<dbReference type="InterPro" id="IPR013123">
    <property type="entry name" value="SpoU_subst-bd"/>
</dbReference>
<dbReference type="Proteomes" id="UP000886059">
    <property type="component" value="Unassembled WGS sequence"/>
</dbReference>
<feature type="domain" description="RNA 2-O ribose methyltransferase substrate binding" evidence="3">
    <location>
        <begin position="19"/>
        <end position="95"/>
    </location>
</feature>
<gene>
    <name evidence="4" type="primary">rlmB</name>
    <name evidence="4" type="ORF">ENL01_00730</name>
</gene>
<dbReference type="PANTHER" id="PTHR46429">
    <property type="entry name" value="23S RRNA (GUANOSINE-2'-O-)-METHYLTRANSFERASE RLMB"/>
    <property type="match status" value="1"/>
</dbReference>
<reference evidence="4" key="1">
    <citation type="journal article" date="2020" name="mSystems">
        <title>Genome- and Community-Level Interaction Insights into Carbon Utilization and Element Cycling Functions of Hydrothermarchaeota in Hydrothermal Sediment.</title>
        <authorList>
            <person name="Zhou Z."/>
            <person name="Liu Y."/>
            <person name="Xu W."/>
            <person name="Pan J."/>
            <person name="Luo Z.H."/>
            <person name="Li M."/>
        </authorList>
    </citation>
    <scope>NUCLEOTIDE SEQUENCE [LARGE SCALE GENOMIC DNA]</scope>
    <source>
        <strain evidence="4">HyVt-628</strain>
    </source>
</reference>
<dbReference type="AlphaFoldDB" id="A0A7C5DBN2"/>
<dbReference type="GO" id="GO:0008173">
    <property type="term" value="F:RNA methyltransferase activity"/>
    <property type="evidence" value="ECO:0007669"/>
    <property type="project" value="InterPro"/>
</dbReference>
<organism evidence="4">
    <name type="scientific">Chlorobaculum parvum</name>
    <dbReference type="NCBI Taxonomy" id="274539"/>
    <lineage>
        <taxon>Bacteria</taxon>
        <taxon>Pseudomonadati</taxon>
        <taxon>Chlorobiota</taxon>
        <taxon>Chlorobiia</taxon>
        <taxon>Chlorobiales</taxon>
        <taxon>Chlorobiaceae</taxon>
        <taxon>Chlorobaculum</taxon>
    </lineage>
</organism>
<dbReference type="Gene3D" id="3.40.1280.10">
    <property type="match status" value="1"/>
</dbReference>
<dbReference type="CDD" id="cd18103">
    <property type="entry name" value="SpoU-like_RlmB"/>
    <property type="match status" value="1"/>
</dbReference>
<comment type="caution">
    <text evidence="4">The sequence shown here is derived from an EMBL/GenBank/DDBJ whole genome shotgun (WGS) entry which is preliminary data.</text>
</comment>
<dbReference type="Gene3D" id="3.30.1330.30">
    <property type="match status" value="1"/>
</dbReference>
<dbReference type="InterPro" id="IPR029028">
    <property type="entry name" value="Alpha/beta_knot_MTases"/>
</dbReference>
<evidence type="ECO:0000256" key="1">
    <source>
        <dbReference type="ARBA" id="ARBA00022603"/>
    </source>
</evidence>
<dbReference type="SUPFAM" id="SSF55315">
    <property type="entry name" value="L30e-like"/>
    <property type="match status" value="1"/>
</dbReference>
<dbReference type="GO" id="GO:0006396">
    <property type="term" value="P:RNA processing"/>
    <property type="evidence" value="ECO:0007669"/>
    <property type="project" value="InterPro"/>
</dbReference>
<keyword evidence="1" id="KW-0489">Methyltransferase</keyword>
<dbReference type="InterPro" id="IPR029026">
    <property type="entry name" value="tRNA_m1G_MTases_N"/>
</dbReference>
<accession>A0A7C5DBN2</accession>
<dbReference type="PANTHER" id="PTHR46429:SF1">
    <property type="entry name" value="23S RRNA (GUANOSINE-2'-O-)-METHYLTRANSFERASE RLMB"/>
    <property type="match status" value="1"/>
</dbReference>
<evidence type="ECO:0000259" key="3">
    <source>
        <dbReference type="SMART" id="SM00967"/>
    </source>
</evidence>
<proteinExistence type="predicted"/>
<sequence>MSNKTDHAEIPAPEPREQVVYGRNAVIELLQSKPESVEKIYLQFNTSHPKLKEIVITARRLKIPCGKARMEKLTLISGTAKNQGVCALLSSVTFHTIDEVLQRPRNTFPLLLILQGLEDPHNVGAIIRTAEAVAADAVIMIEGKGAPINATVHKASAGALSHMRVCKVRSLVKTLEQLRERGFSVVAADMEAEHNHTDIDWTRPTVLVMGAEGSGLGSETRKRCNQIVRIPMAGCVESLNVSVAAGVMLFEAMRQRLG</sequence>
<dbReference type="Pfam" id="PF08032">
    <property type="entry name" value="SpoU_sub_bind"/>
    <property type="match status" value="1"/>
</dbReference>
<dbReference type="SMART" id="SM00967">
    <property type="entry name" value="SpoU_sub_bind"/>
    <property type="match status" value="1"/>
</dbReference>
<dbReference type="GO" id="GO:0005829">
    <property type="term" value="C:cytosol"/>
    <property type="evidence" value="ECO:0007669"/>
    <property type="project" value="TreeGrafter"/>
</dbReference>
<protein>
    <submittedName>
        <fullName evidence="4">23S rRNA (Guanosine(2251)-2'-O)-methyltransferase RlmB</fullName>
    </submittedName>
</protein>
<dbReference type="EMBL" id="DRSK01000043">
    <property type="protein sequence ID" value="HHE07450.1"/>
    <property type="molecule type" value="Genomic_DNA"/>
</dbReference>
<dbReference type="InterPro" id="IPR004441">
    <property type="entry name" value="rRNA_MeTrfase_TrmH"/>
</dbReference>
<dbReference type="GO" id="GO:0032259">
    <property type="term" value="P:methylation"/>
    <property type="evidence" value="ECO:0007669"/>
    <property type="project" value="UniProtKB-KW"/>
</dbReference>
<dbReference type="SUPFAM" id="SSF75217">
    <property type="entry name" value="alpha/beta knot"/>
    <property type="match status" value="1"/>
</dbReference>
<dbReference type="InterPro" id="IPR001537">
    <property type="entry name" value="SpoU_MeTrfase"/>
</dbReference>
<evidence type="ECO:0000313" key="4">
    <source>
        <dbReference type="EMBL" id="HHE07450.1"/>
    </source>
</evidence>
<dbReference type="InterPro" id="IPR029064">
    <property type="entry name" value="Ribosomal_eL30-like_sf"/>
</dbReference>
<dbReference type="Pfam" id="PF00588">
    <property type="entry name" value="SpoU_methylase"/>
    <property type="match status" value="1"/>
</dbReference>